<protein>
    <submittedName>
        <fullName evidence="1">Uncharacterized protein</fullName>
    </submittedName>
</protein>
<evidence type="ECO:0000313" key="1">
    <source>
        <dbReference type="EMBL" id="KAJ7300960.1"/>
    </source>
</evidence>
<dbReference type="EMBL" id="JARIHO010000148">
    <property type="protein sequence ID" value="KAJ7300960.1"/>
    <property type="molecule type" value="Genomic_DNA"/>
</dbReference>
<dbReference type="Proteomes" id="UP001218218">
    <property type="component" value="Unassembled WGS sequence"/>
</dbReference>
<organism evidence="1 2">
    <name type="scientific">Mycena albidolilacea</name>
    <dbReference type="NCBI Taxonomy" id="1033008"/>
    <lineage>
        <taxon>Eukaryota</taxon>
        <taxon>Fungi</taxon>
        <taxon>Dikarya</taxon>
        <taxon>Basidiomycota</taxon>
        <taxon>Agaricomycotina</taxon>
        <taxon>Agaricomycetes</taxon>
        <taxon>Agaricomycetidae</taxon>
        <taxon>Agaricales</taxon>
        <taxon>Marasmiineae</taxon>
        <taxon>Mycenaceae</taxon>
        <taxon>Mycena</taxon>
    </lineage>
</organism>
<proteinExistence type="predicted"/>
<keyword evidence="2" id="KW-1185">Reference proteome</keyword>
<name>A0AAD7E7M8_9AGAR</name>
<reference evidence="1" key="1">
    <citation type="submission" date="2023-03" db="EMBL/GenBank/DDBJ databases">
        <title>Massive genome expansion in bonnet fungi (Mycena s.s.) driven by repeated elements and novel gene families across ecological guilds.</title>
        <authorList>
            <consortium name="Lawrence Berkeley National Laboratory"/>
            <person name="Harder C.B."/>
            <person name="Miyauchi S."/>
            <person name="Viragh M."/>
            <person name="Kuo A."/>
            <person name="Thoen E."/>
            <person name="Andreopoulos B."/>
            <person name="Lu D."/>
            <person name="Skrede I."/>
            <person name="Drula E."/>
            <person name="Henrissat B."/>
            <person name="Morin E."/>
            <person name="Kohler A."/>
            <person name="Barry K."/>
            <person name="LaButti K."/>
            <person name="Morin E."/>
            <person name="Salamov A."/>
            <person name="Lipzen A."/>
            <person name="Mereny Z."/>
            <person name="Hegedus B."/>
            <person name="Baldrian P."/>
            <person name="Stursova M."/>
            <person name="Weitz H."/>
            <person name="Taylor A."/>
            <person name="Grigoriev I.V."/>
            <person name="Nagy L.G."/>
            <person name="Martin F."/>
            <person name="Kauserud H."/>
        </authorList>
    </citation>
    <scope>NUCLEOTIDE SEQUENCE</scope>
    <source>
        <strain evidence="1">CBHHK002</strain>
    </source>
</reference>
<evidence type="ECO:0000313" key="2">
    <source>
        <dbReference type="Proteomes" id="UP001218218"/>
    </source>
</evidence>
<accession>A0AAD7E7M8</accession>
<sequence length="91" mass="9829">MPVPACRSLGLPRRLFSSLSTLHGAHAAEPTWLPVRHRSTTPQLSLSRPSSHELRKKCSSTIGVASSWAGRTKDIPHLQCVESISTTTGEA</sequence>
<comment type="caution">
    <text evidence="1">The sequence shown here is derived from an EMBL/GenBank/DDBJ whole genome shotgun (WGS) entry which is preliminary data.</text>
</comment>
<gene>
    <name evidence="1" type="ORF">DFH08DRAFT_907618</name>
</gene>
<dbReference type="AlphaFoldDB" id="A0AAD7E7M8"/>